<keyword evidence="5" id="KW-0418">Kinase</keyword>
<dbReference type="Gene3D" id="1.10.510.10">
    <property type="entry name" value="Transferase(Phosphotransferase) domain 1"/>
    <property type="match status" value="1"/>
</dbReference>
<evidence type="ECO:0000256" key="5">
    <source>
        <dbReference type="ARBA" id="ARBA00022777"/>
    </source>
</evidence>
<dbReference type="PROSITE" id="PS00107">
    <property type="entry name" value="PROTEIN_KINASE_ATP"/>
    <property type="match status" value="1"/>
</dbReference>
<dbReference type="PANTHER" id="PTHR24356:SF400">
    <property type="entry name" value="SERINE_THREONINE-PROTEIN KINASE CBK1"/>
    <property type="match status" value="1"/>
</dbReference>
<dbReference type="EMBL" id="LN890999">
    <property type="protein sequence ID" value="CUS12194.1"/>
    <property type="molecule type" value="Genomic_DNA"/>
</dbReference>
<dbReference type="AlphaFoldDB" id="A0A292PYG6"/>
<dbReference type="InterPro" id="IPR011009">
    <property type="entry name" value="Kinase-like_dom_sf"/>
</dbReference>
<dbReference type="InterPro" id="IPR050236">
    <property type="entry name" value="Ser_Thr_kinase_AGC"/>
</dbReference>
<comment type="catalytic activity">
    <reaction evidence="8">
        <text>L-seryl-[protein] + ATP = O-phospho-L-seryl-[protein] + ADP + H(+)</text>
        <dbReference type="Rhea" id="RHEA:17989"/>
        <dbReference type="Rhea" id="RHEA-COMP:9863"/>
        <dbReference type="Rhea" id="RHEA-COMP:11604"/>
        <dbReference type="ChEBI" id="CHEBI:15378"/>
        <dbReference type="ChEBI" id="CHEBI:29999"/>
        <dbReference type="ChEBI" id="CHEBI:30616"/>
        <dbReference type="ChEBI" id="CHEBI:83421"/>
        <dbReference type="ChEBI" id="CHEBI:456216"/>
        <dbReference type="EC" id="2.7.11.1"/>
    </reaction>
</comment>
<dbReference type="InterPro" id="IPR000719">
    <property type="entry name" value="Prot_kinase_dom"/>
</dbReference>
<keyword evidence="6 9" id="KW-0067">ATP-binding</keyword>
<proteinExistence type="predicted"/>
<feature type="binding site" evidence="9">
    <location>
        <position position="128"/>
    </location>
    <ligand>
        <name>ATP</name>
        <dbReference type="ChEBI" id="CHEBI:30616"/>
    </ligand>
</feature>
<dbReference type="PROSITE" id="PS51285">
    <property type="entry name" value="AGC_KINASE_CTER"/>
    <property type="match status" value="1"/>
</dbReference>
<keyword evidence="4 9" id="KW-0547">Nucleotide-binding</keyword>
<evidence type="ECO:0000256" key="8">
    <source>
        <dbReference type="ARBA" id="ARBA00048679"/>
    </source>
</evidence>
<dbReference type="Proteomes" id="UP001412239">
    <property type="component" value="Unassembled WGS sequence"/>
</dbReference>
<evidence type="ECO:0000259" key="11">
    <source>
        <dbReference type="PROSITE" id="PS51285"/>
    </source>
</evidence>
<evidence type="ECO:0000256" key="9">
    <source>
        <dbReference type="PROSITE-ProRule" id="PRU10141"/>
    </source>
</evidence>
<evidence type="ECO:0000259" key="10">
    <source>
        <dbReference type="PROSITE" id="PS50011"/>
    </source>
</evidence>
<keyword evidence="3" id="KW-0808">Transferase</keyword>
<evidence type="ECO:0000256" key="2">
    <source>
        <dbReference type="ARBA" id="ARBA00022527"/>
    </source>
</evidence>
<dbReference type="GO" id="GO:0004674">
    <property type="term" value="F:protein serine/threonine kinase activity"/>
    <property type="evidence" value="ECO:0007669"/>
    <property type="project" value="UniProtKB-KW"/>
</dbReference>
<dbReference type="Pfam" id="PF00069">
    <property type="entry name" value="Pkinase"/>
    <property type="match status" value="1"/>
</dbReference>
<dbReference type="EC" id="2.7.11.1" evidence="1"/>
<dbReference type="GO" id="GO:0035556">
    <property type="term" value="P:intracellular signal transduction"/>
    <property type="evidence" value="ECO:0007669"/>
    <property type="project" value="TreeGrafter"/>
</dbReference>
<evidence type="ECO:0000256" key="4">
    <source>
        <dbReference type="ARBA" id="ARBA00022741"/>
    </source>
</evidence>
<dbReference type="SUPFAM" id="SSF56112">
    <property type="entry name" value="Protein kinase-like (PK-like)"/>
    <property type="match status" value="1"/>
</dbReference>
<reference evidence="12" key="1">
    <citation type="submission" date="2015-10" db="EMBL/GenBank/DDBJ databases">
        <authorList>
            <person name="Regsiter A."/>
            <person name="william w."/>
        </authorList>
    </citation>
    <scope>NUCLEOTIDE SEQUENCE</scope>
    <source>
        <strain evidence="12">Montdore</strain>
    </source>
</reference>
<dbReference type="Gene3D" id="3.30.200.20">
    <property type="entry name" value="Phosphorylase Kinase, domain 1"/>
    <property type="match status" value="1"/>
</dbReference>
<dbReference type="InterPro" id="IPR059233">
    <property type="entry name" value="MobB_NdrA/B/Cbk1"/>
</dbReference>
<feature type="domain" description="AGC-kinase C-terminal" evidence="11">
    <location>
        <begin position="441"/>
        <end position="529"/>
    </location>
</feature>
<organism evidence="12 13">
    <name type="scientific">Tuber aestivum</name>
    <name type="common">summer truffle</name>
    <dbReference type="NCBI Taxonomy" id="59557"/>
    <lineage>
        <taxon>Eukaryota</taxon>
        <taxon>Fungi</taxon>
        <taxon>Dikarya</taxon>
        <taxon>Ascomycota</taxon>
        <taxon>Pezizomycotina</taxon>
        <taxon>Pezizomycetes</taxon>
        <taxon>Pezizales</taxon>
        <taxon>Tuberaceae</taxon>
        <taxon>Tuber</taxon>
    </lineage>
</organism>
<accession>A0A292PYG6</accession>
<dbReference type="CDD" id="cd21742">
    <property type="entry name" value="MobB_NDR_LATS-like"/>
    <property type="match status" value="1"/>
</dbReference>
<evidence type="ECO:0000256" key="7">
    <source>
        <dbReference type="ARBA" id="ARBA00047899"/>
    </source>
</evidence>
<dbReference type="GO" id="GO:0005524">
    <property type="term" value="F:ATP binding"/>
    <property type="evidence" value="ECO:0007669"/>
    <property type="project" value="UniProtKB-UniRule"/>
</dbReference>
<dbReference type="InterPro" id="IPR017441">
    <property type="entry name" value="Protein_kinase_ATP_BS"/>
</dbReference>
<keyword evidence="13" id="KW-1185">Reference proteome</keyword>
<dbReference type="PROSITE" id="PS50011">
    <property type="entry name" value="PROTEIN_KINASE_DOM"/>
    <property type="match status" value="1"/>
</dbReference>
<feature type="domain" description="Protein kinase" evidence="10">
    <location>
        <begin position="98"/>
        <end position="440"/>
    </location>
</feature>
<evidence type="ECO:0000313" key="12">
    <source>
        <dbReference type="EMBL" id="CUS12194.1"/>
    </source>
</evidence>
<comment type="catalytic activity">
    <reaction evidence="7">
        <text>L-threonyl-[protein] + ATP = O-phospho-L-threonyl-[protein] + ADP + H(+)</text>
        <dbReference type="Rhea" id="RHEA:46608"/>
        <dbReference type="Rhea" id="RHEA-COMP:11060"/>
        <dbReference type="Rhea" id="RHEA-COMP:11605"/>
        <dbReference type="ChEBI" id="CHEBI:15378"/>
        <dbReference type="ChEBI" id="CHEBI:30013"/>
        <dbReference type="ChEBI" id="CHEBI:30616"/>
        <dbReference type="ChEBI" id="CHEBI:61977"/>
        <dbReference type="ChEBI" id="CHEBI:456216"/>
        <dbReference type="EC" id="2.7.11.1"/>
    </reaction>
</comment>
<evidence type="ECO:0000256" key="6">
    <source>
        <dbReference type="ARBA" id="ARBA00022840"/>
    </source>
</evidence>
<gene>
    <name evidence="12" type="ORF">GSTUAT00003706001</name>
</gene>
<dbReference type="PANTHER" id="PTHR24356">
    <property type="entry name" value="SERINE/THREONINE-PROTEIN KINASE"/>
    <property type="match status" value="1"/>
</dbReference>
<evidence type="ECO:0000313" key="13">
    <source>
        <dbReference type="Proteomes" id="UP001412239"/>
    </source>
</evidence>
<keyword evidence="2" id="KW-0723">Serine/threonine-protein kinase</keyword>
<dbReference type="InterPro" id="IPR000961">
    <property type="entry name" value="AGC-kinase_C"/>
</dbReference>
<evidence type="ECO:0000256" key="3">
    <source>
        <dbReference type="ARBA" id="ARBA00022679"/>
    </source>
</evidence>
<evidence type="ECO:0000256" key="1">
    <source>
        <dbReference type="ARBA" id="ARBA00012513"/>
    </source>
</evidence>
<sequence>MIVRKSRGRVGVSCSPTEPLLSLKDIEIASNAKIYLETYFDRILASQSPRSLRRRSVERLIKELSLGSTEAATCWEEWRAKETEYLRRCRTRLHIGDFDTLRIIGKGSFGCVKLARMENGKGGVFALKIVQKGLQLKQGQEAHLRAERDLLVAGEGSRWIVPLVASFQDDENLYLAMEYMIGGDFLGLLMEKGTLSEEMARFYVAEMVLCIEEVHKLGFIHRDVKPEDNFCITASGHLKICDFGLAFSGHWAHDGAYFEQQRWGLVKKTQVSVVGDTIDKRTGNALARALSATTATVPHGERVLSWRNKNGRRRMARSIVGTYQYMVSGPKIAQAPEIVREEAYDARCDWWSLGILFGYTPFYAENREESKIKVSNWRDHLVLDPTTHLSKKMETLIRSLICEREGRLGSIAYRINDASDCLPNYVYPNDAEEIRAHPFFAVVNWRTLHMQIPPFVPSGLLDEADTKYFTESFNSRSTSGESSDAVPQVRARDMLLRDSKCGEKILEARKRGAFLGYTYVRPGNVRVRKGLLAYYDSARRN</sequence>
<protein>
    <recommendedName>
        <fullName evidence="1">non-specific serine/threonine protein kinase</fullName>
        <ecNumber evidence="1">2.7.11.1</ecNumber>
    </recommendedName>
</protein>
<name>A0A292PYG6_9PEZI</name>